<evidence type="ECO:0000256" key="5">
    <source>
        <dbReference type="HAMAP-Rule" id="MF_01629"/>
    </source>
</evidence>
<dbReference type="HAMAP" id="MF_01629">
    <property type="entry name" value="PdxH"/>
    <property type="match status" value="1"/>
</dbReference>
<feature type="domain" description="Pyridoxamine 5'-phosphate oxidase N-terminal" evidence="6">
    <location>
        <begin position="43"/>
        <end position="164"/>
    </location>
</feature>
<dbReference type="Gene3D" id="2.30.110.10">
    <property type="entry name" value="Electron Transport, Fmn-binding Protein, Chain A"/>
    <property type="match status" value="1"/>
</dbReference>
<keyword evidence="2 5" id="KW-0285">Flavoprotein</keyword>
<dbReference type="SUPFAM" id="SSF50475">
    <property type="entry name" value="FMN-binding split barrel"/>
    <property type="match status" value="1"/>
</dbReference>
<keyword evidence="4 5" id="KW-0560">Oxidoreductase</keyword>
<dbReference type="RefSeq" id="WP_233730440.1">
    <property type="nucleotide sequence ID" value="NZ_JAJVCN010000003.1"/>
</dbReference>
<comment type="pathway">
    <text evidence="5">Cofactor metabolism; pyridoxal 5'-phosphate salvage; pyridoxal 5'-phosphate from pyridoxine 5'-phosphate: step 1/1.</text>
</comment>
<comment type="subunit">
    <text evidence="5">Homodimer.</text>
</comment>
<comment type="function">
    <text evidence="5">Catalyzes the oxidation of either pyridoxine 5'-phosphate (PNP) or pyridoxamine 5'-phosphate (PMP) into pyridoxal 5'-phosphate (PLP).</text>
</comment>
<comment type="catalytic activity">
    <reaction evidence="5">
        <text>pyridoxamine 5'-phosphate + O2 + H2O = pyridoxal 5'-phosphate + H2O2 + NH4(+)</text>
        <dbReference type="Rhea" id="RHEA:15817"/>
        <dbReference type="ChEBI" id="CHEBI:15377"/>
        <dbReference type="ChEBI" id="CHEBI:15379"/>
        <dbReference type="ChEBI" id="CHEBI:16240"/>
        <dbReference type="ChEBI" id="CHEBI:28938"/>
        <dbReference type="ChEBI" id="CHEBI:58451"/>
        <dbReference type="ChEBI" id="CHEBI:597326"/>
        <dbReference type="EC" id="1.4.3.5"/>
    </reaction>
</comment>
<keyword evidence="5" id="KW-0664">Pyridoxine biosynthesis</keyword>
<dbReference type="InterPro" id="IPR019576">
    <property type="entry name" value="Pyridoxamine_oxidase_dimer_C"/>
</dbReference>
<feature type="binding site" evidence="5">
    <location>
        <position position="196"/>
    </location>
    <ligand>
        <name>FMN</name>
        <dbReference type="ChEBI" id="CHEBI:58210"/>
    </ligand>
</feature>
<dbReference type="InterPro" id="IPR012349">
    <property type="entry name" value="Split_barrel_FMN-bd"/>
</dbReference>
<feature type="binding site" evidence="5">
    <location>
        <position position="115"/>
    </location>
    <ligand>
        <name>FMN</name>
        <dbReference type="ChEBI" id="CHEBI:58210"/>
    </ligand>
</feature>
<feature type="binding site" evidence="5">
    <location>
        <begin position="86"/>
        <end position="87"/>
    </location>
    <ligand>
        <name>FMN</name>
        <dbReference type="ChEBI" id="CHEBI:58210"/>
    </ligand>
</feature>
<feature type="binding site" evidence="5">
    <location>
        <position position="137"/>
    </location>
    <ligand>
        <name>substrate</name>
    </ligand>
</feature>
<comment type="pathway">
    <text evidence="5">Cofactor metabolism; pyridoxal 5'-phosphate salvage; pyridoxal 5'-phosphate from pyridoxamine 5'-phosphate: step 1/1.</text>
</comment>
<sequence length="223" mass="25365">MTDADITSNITLDLPTMRAHYEGGSLDESELATTWHEQLQFWLDQAAQQGVVEPNAMVLATADPQGRPSSRTVLAKGLDARGVVFFTNYTSTKSHELAATRYASATFPWYSLQRQAHVRGTVEKVDVSETRAYWASRPRESQLGAWASPQSVVVHSRHNLDASLANIQRQFADAEEVPVPPHWGGWRIRPEIVEFWQGRRNRMHDRLRYKLTRDGWKVERLGP</sequence>
<dbReference type="InterPro" id="IPR019740">
    <property type="entry name" value="Pyridox_Oxase_CS"/>
</dbReference>
<evidence type="ECO:0000313" key="9">
    <source>
        <dbReference type="Proteomes" id="UP001521150"/>
    </source>
</evidence>
<dbReference type="InterPro" id="IPR011576">
    <property type="entry name" value="Pyridox_Oxase_N"/>
</dbReference>
<reference evidence="8 9" key="1">
    <citation type="submission" date="2021-12" db="EMBL/GenBank/DDBJ databases">
        <title>Genome sequence of Kibdelosporangium philippinense ATCC 49844.</title>
        <authorList>
            <person name="Fedorov E.A."/>
            <person name="Omeragic M."/>
            <person name="Shalygina K.F."/>
            <person name="Maclea K.S."/>
        </authorList>
    </citation>
    <scope>NUCLEOTIDE SEQUENCE [LARGE SCALE GENOMIC DNA]</scope>
    <source>
        <strain evidence="8 9">ATCC 49844</strain>
    </source>
</reference>
<feature type="binding site" evidence="5">
    <location>
        <position position="93"/>
    </location>
    <ligand>
        <name>FMN</name>
        <dbReference type="ChEBI" id="CHEBI:58210"/>
    </ligand>
</feature>
<evidence type="ECO:0000256" key="1">
    <source>
        <dbReference type="ARBA" id="ARBA00007301"/>
    </source>
</evidence>
<evidence type="ECO:0000256" key="4">
    <source>
        <dbReference type="ARBA" id="ARBA00023002"/>
    </source>
</evidence>
<organism evidence="8 9">
    <name type="scientific">Kibdelosporangium philippinense</name>
    <dbReference type="NCBI Taxonomy" id="211113"/>
    <lineage>
        <taxon>Bacteria</taxon>
        <taxon>Bacillati</taxon>
        <taxon>Actinomycetota</taxon>
        <taxon>Actinomycetes</taxon>
        <taxon>Pseudonocardiales</taxon>
        <taxon>Pseudonocardiaceae</taxon>
        <taxon>Kibdelosporangium</taxon>
    </lineage>
</organism>
<dbReference type="EMBL" id="JAJVCN010000003">
    <property type="protein sequence ID" value="MCE7008995.1"/>
    <property type="molecule type" value="Genomic_DNA"/>
</dbReference>
<name>A0ABS8ZPX3_9PSEU</name>
<comment type="similarity">
    <text evidence="1 5">Belongs to the pyridoxamine 5'-phosphate oxidase family.</text>
</comment>
<evidence type="ECO:0000313" key="8">
    <source>
        <dbReference type="EMBL" id="MCE7008995.1"/>
    </source>
</evidence>
<protein>
    <recommendedName>
        <fullName evidence="5">Pyridoxine/pyridoxamine 5'-phosphate oxidase</fullName>
        <ecNumber evidence="5">1.4.3.5</ecNumber>
    </recommendedName>
    <alternativeName>
        <fullName evidence="5">PNP/PMP oxidase</fullName>
        <shortName evidence="5">PNPOx</shortName>
    </alternativeName>
    <alternativeName>
        <fullName evidence="5">Pyridoxal 5'-phosphate synthase</fullName>
    </alternativeName>
</protein>
<dbReference type="PIRSF" id="PIRSF000190">
    <property type="entry name" value="Pyd_amn-ph_oxd"/>
    <property type="match status" value="1"/>
</dbReference>
<feature type="domain" description="Pyridoxine 5'-phosphate oxidase dimerisation C-terminal" evidence="7">
    <location>
        <begin position="183"/>
        <end position="223"/>
    </location>
</feature>
<dbReference type="Proteomes" id="UP001521150">
    <property type="component" value="Unassembled WGS sequence"/>
</dbReference>
<gene>
    <name evidence="5 8" type="primary">pdxH</name>
    <name evidence="8" type="ORF">LWC34_40210</name>
</gene>
<proteinExistence type="inferred from homology"/>
<dbReference type="InterPro" id="IPR000659">
    <property type="entry name" value="Pyridox_Oxase"/>
</dbReference>
<dbReference type="GO" id="GO:0004733">
    <property type="term" value="F:pyridoxamine phosphate oxidase activity"/>
    <property type="evidence" value="ECO:0007669"/>
    <property type="project" value="UniProtKB-EC"/>
</dbReference>
<keyword evidence="9" id="KW-1185">Reference proteome</keyword>
<evidence type="ECO:0000256" key="3">
    <source>
        <dbReference type="ARBA" id="ARBA00022643"/>
    </source>
</evidence>
<accession>A0ABS8ZPX3</accession>
<dbReference type="PANTHER" id="PTHR10851">
    <property type="entry name" value="PYRIDOXINE-5-PHOSPHATE OXIDASE"/>
    <property type="match status" value="1"/>
</dbReference>
<comment type="caution">
    <text evidence="8">The sequence shown here is derived from an EMBL/GenBank/DDBJ whole genome shotgun (WGS) entry which is preliminary data.</text>
</comment>
<feature type="binding site" evidence="5">
    <location>
        <begin position="150"/>
        <end position="151"/>
    </location>
    <ligand>
        <name>FMN</name>
        <dbReference type="ChEBI" id="CHEBI:58210"/>
    </ligand>
</feature>
<dbReference type="Pfam" id="PF10590">
    <property type="entry name" value="PNP_phzG_C"/>
    <property type="match status" value="1"/>
</dbReference>
<keyword evidence="3 5" id="KW-0288">FMN</keyword>
<evidence type="ECO:0000259" key="7">
    <source>
        <dbReference type="Pfam" id="PF10590"/>
    </source>
</evidence>
<dbReference type="EC" id="1.4.3.5" evidence="5"/>
<dbReference type="NCBIfam" id="TIGR00558">
    <property type="entry name" value="pdxH"/>
    <property type="match status" value="1"/>
</dbReference>
<feature type="binding site" evidence="5">
    <location>
        <position position="133"/>
    </location>
    <ligand>
        <name>substrate</name>
    </ligand>
</feature>
<dbReference type="Pfam" id="PF01243">
    <property type="entry name" value="PNPOx_N"/>
    <property type="match status" value="1"/>
</dbReference>
<feature type="binding site" evidence="5">
    <location>
        <begin position="202"/>
        <end position="204"/>
    </location>
    <ligand>
        <name>substrate</name>
    </ligand>
</feature>
<feature type="binding site" evidence="5">
    <location>
        <begin position="71"/>
        <end position="76"/>
    </location>
    <ligand>
        <name>FMN</name>
        <dbReference type="ChEBI" id="CHEBI:58210"/>
    </ligand>
</feature>
<comment type="catalytic activity">
    <reaction evidence="5">
        <text>pyridoxine 5'-phosphate + O2 = pyridoxal 5'-phosphate + H2O2</text>
        <dbReference type="Rhea" id="RHEA:15149"/>
        <dbReference type="ChEBI" id="CHEBI:15379"/>
        <dbReference type="ChEBI" id="CHEBI:16240"/>
        <dbReference type="ChEBI" id="CHEBI:58589"/>
        <dbReference type="ChEBI" id="CHEBI:597326"/>
        <dbReference type="EC" id="1.4.3.5"/>
    </reaction>
</comment>
<dbReference type="PANTHER" id="PTHR10851:SF0">
    <property type="entry name" value="PYRIDOXINE-5'-PHOSPHATE OXIDASE"/>
    <property type="match status" value="1"/>
</dbReference>
<dbReference type="NCBIfam" id="NF004231">
    <property type="entry name" value="PRK05679.1"/>
    <property type="match status" value="1"/>
</dbReference>
<comment type="cofactor">
    <cofactor evidence="5">
        <name>FMN</name>
        <dbReference type="ChEBI" id="CHEBI:58210"/>
    </cofactor>
    <text evidence="5">Binds 1 FMN per subunit.</text>
</comment>
<evidence type="ECO:0000256" key="2">
    <source>
        <dbReference type="ARBA" id="ARBA00022630"/>
    </source>
</evidence>
<evidence type="ECO:0000259" key="6">
    <source>
        <dbReference type="Pfam" id="PF01243"/>
    </source>
</evidence>
<feature type="binding site" evidence="5">
    <location>
        <position position="76"/>
    </location>
    <ligand>
        <name>substrate</name>
    </ligand>
</feature>
<feature type="binding site" evidence="5">
    <location>
        <position position="141"/>
    </location>
    <ligand>
        <name>substrate</name>
    </ligand>
</feature>
<feature type="binding site" evidence="5">
    <location>
        <position position="206"/>
    </location>
    <ligand>
        <name>FMN</name>
        <dbReference type="ChEBI" id="CHEBI:58210"/>
    </ligand>
</feature>
<dbReference type="PROSITE" id="PS01064">
    <property type="entry name" value="PYRIDOX_OXIDASE"/>
    <property type="match status" value="1"/>
</dbReference>
<comment type="caution">
    <text evidence="5">Lacks conserved residue(s) required for the propagation of feature annotation.</text>
</comment>